<gene>
    <name evidence="11" type="primary">BQ5605_C051g12528</name>
    <name evidence="11" type="ORF">BQ5605_C051G12528</name>
</gene>
<keyword evidence="8" id="KW-0809">Transit peptide</keyword>
<evidence type="ECO:0000256" key="6">
    <source>
        <dbReference type="ARBA" id="ARBA00047665"/>
    </source>
</evidence>
<evidence type="ECO:0000256" key="2">
    <source>
        <dbReference type="ARBA" id="ARBA00012616"/>
    </source>
</evidence>
<evidence type="ECO:0000256" key="8">
    <source>
        <dbReference type="RuleBase" id="RU003981"/>
    </source>
</evidence>
<accession>A0A2X0PH62</accession>
<dbReference type="InterPro" id="IPR006223">
    <property type="entry name" value="GcvT"/>
</dbReference>
<dbReference type="InterPro" id="IPR029043">
    <property type="entry name" value="GcvT/YgfZ_C"/>
</dbReference>
<dbReference type="GO" id="GO:0006546">
    <property type="term" value="P:glycine catabolic process"/>
    <property type="evidence" value="ECO:0007669"/>
    <property type="project" value="InterPro"/>
</dbReference>
<dbReference type="STRING" id="796604.A0A2X0PH62"/>
<dbReference type="InterPro" id="IPR006222">
    <property type="entry name" value="GCVT_N"/>
</dbReference>
<dbReference type="Gene3D" id="2.40.30.110">
    <property type="entry name" value="Aminomethyltransferase beta-barrel domains"/>
    <property type="match status" value="1"/>
</dbReference>
<dbReference type="AlphaFoldDB" id="A0A2X0PH62"/>
<evidence type="ECO:0000259" key="10">
    <source>
        <dbReference type="Pfam" id="PF08669"/>
    </source>
</evidence>
<dbReference type="SUPFAM" id="SSF101790">
    <property type="entry name" value="Aminomethyltransferase beta-barrel domain"/>
    <property type="match status" value="1"/>
</dbReference>
<comment type="subcellular location">
    <subcellularLocation>
        <location evidence="8">Mitochondrion</location>
    </subcellularLocation>
</comment>
<reference evidence="11 12" key="1">
    <citation type="submission" date="2016-11" db="EMBL/GenBank/DDBJ databases">
        <authorList>
            <person name="Jaros S."/>
            <person name="Januszkiewicz K."/>
            <person name="Wedrychowicz H."/>
        </authorList>
    </citation>
    <scope>NUCLEOTIDE SEQUENCE [LARGE SCALE GENOMIC DNA]</scope>
</reference>
<dbReference type="InterPro" id="IPR027266">
    <property type="entry name" value="TrmE/GcvT-like"/>
</dbReference>
<dbReference type="GO" id="GO:0005960">
    <property type="term" value="C:glycine cleavage complex"/>
    <property type="evidence" value="ECO:0007669"/>
    <property type="project" value="InterPro"/>
</dbReference>
<comment type="function">
    <text evidence="8">The glycine cleavage system catalyzes the degradation of glycine.</text>
</comment>
<keyword evidence="8" id="KW-0496">Mitochondrion</keyword>
<dbReference type="GO" id="GO:0008483">
    <property type="term" value="F:transaminase activity"/>
    <property type="evidence" value="ECO:0007669"/>
    <property type="project" value="UniProtKB-KW"/>
</dbReference>
<dbReference type="Pfam" id="PF01571">
    <property type="entry name" value="GCV_T"/>
    <property type="match status" value="1"/>
</dbReference>
<dbReference type="EC" id="2.1.2.10" evidence="2 8"/>
<organism evidence="11 12">
    <name type="scientific">Microbotryum silenes-dioicae</name>
    <dbReference type="NCBI Taxonomy" id="796604"/>
    <lineage>
        <taxon>Eukaryota</taxon>
        <taxon>Fungi</taxon>
        <taxon>Dikarya</taxon>
        <taxon>Basidiomycota</taxon>
        <taxon>Pucciniomycotina</taxon>
        <taxon>Microbotryomycetes</taxon>
        <taxon>Microbotryales</taxon>
        <taxon>Microbotryaceae</taxon>
        <taxon>Microbotryum</taxon>
    </lineage>
</organism>
<dbReference type="PANTHER" id="PTHR43757:SF2">
    <property type="entry name" value="AMINOMETHYLTRANSFERASE, MITOCHONDRIAL"/>
    <property type="match status" value="1"/>
</dbReference>
<comment type="catalytic activity">
    <reaction evidence="6 8">
        <text>N(6)-[(R)-S(8)-aminomethyldihydrolipoyl]-L-lysyl-[protein] + (6S)-5,6,7,8-tetrahydrofolate = N(6)-[(R)-dihydrolipoyl]-L-lysyl-[protein] + (6R)-5,10-methylene-5,6,7,8-tetrahydrofolate + NH4(+)</text>
        <dbReference type="Rhea" id="RHEA:16945"/>
        <dbReference type="Rhea" id="RHEA-COMP:10475"/>
        <dbReference type="Rhea" id="RHEA-COMP:10492"/>
        <dbReference type="ChEBI" id="CHEBI:15636"/>
        <dbReference type="ChEBI" id="CHEBI:28938"/>
        <dbReference type="ChEBI" id="CHEBI:57453"/>
        <dbReference type="ChEBI" id="CHEBI:83100"/>
        <dbReference type="ChEBI" id="CHEBI:83143"/>
        <dbReference type="EC" id="2.1.2.10"/>
    </reaction>
</comment>
<evidence type="ECO:0000256" key="1">
    <source>
        <dbReference type="ARBA" id="ARBA00008609"/>
    </source>
</evidence>
<dbReference type="Proteomes" id="UP000249464">
    <property type="component" value="Unassembled WGS sequence"/>
</dbReference>
<protein>
    <recommendedName>
        <fullName evidence="2 8">Aminomethyltransferase</fullName>
        <ecNumber evidence="2 8">2.1.2.10</ecNumber>
    </recommendedName>
    <alternativeName>
        <fullName evidence="5 8">Glycine cleavage system T protein</fullName>
    </alternativeName>
</protein>
<dbReference type="NCBIfam" id="TIGR00528">
    <property type="entry name" value="gcvT"/>
    <property type="match status" value="1"/>
</dbReference>
<evidence type="ECO:0000259" key="9">
    <source>
        <dbReference type="Pfam" id="PF01571"/>
    </source>
</evidence>
<keyword evidence="4 8" id="KW-0808">Transferase</keyword>
<dbReference type="GO" id="GO:0005739">
    <property type="term" value="C:mitochondrion"/>
    <property type="evidence" value="ECO:0007669"/>
    <property type="project" value="UniProtKB-SubCell"/>
</dbReference>
<feature type="domain" description="Aminomethyltransferase C-terminal" evidence="10">
    <location>
        <begin position="394"/>
        <end position="474"/>
    </location>
</feature>
<dbReference type="InterPro" id="IPR028896">
    <property type="entry name" value="GcvT/YgfZ/DmdA"/>
</dbReference>
<proteinExistence type="inferred from homology"/>
<comment type="similarity">
    <text evidence="1 8">Belongs to the GcvT family.</text>
</comment>
<dbReference type="EMBL" id="FQNC01000096">
    <property type="protein sequence ID" value="SGZ29531.1"/>
    <property type="molecule type" value="Genomic_DNA"/>
</dbReference>
<dbReference type="Gene3D" id="3.30.1360.120">
    <property type="entry name" value="Probable tRNA modification gtpase trme, domain 1"/>
    <property type="match status" value="2"/>
</dbReference>
<dbReference type="Gene3D" id="3.30.70.1400">
    <property type="entry name" value="Aminomethyltransferase beta-barrel domains"/>
    <property type="match status" value="1"/>
</dbReference>
<dbReference type="PANTHER" id="PTHR43757">
    <property type="entry name" value="AMINOMETHYLTRANSFERASE"/>
    <property type="match status" value="1"/>
</dbReference>
<evidence type="ECO:0000256" key="3">
    <source>
        <dbReference type="ARBA" id="ARBA00022576"/>
    </source>
</evidence>
<dbReference type="SUPFAM" id="SSF103025">
    <property type="entry name" value="Folate-binding domain"/>
    <property type="match status" value="1"/>
</dbReference>
<name>A0A2X0PH62_9BASI</name>
<dbReference type="InterPro" id="IPR013977">
    <property type="entry name" value="GcvT_C"/>
</dbReference>
<keyword evidence="12" id="KW-1185">Reference proteome</keyword>
<evidence type="ECO:0000313" key="12">
    <source>
        <dbReference type="Proteomes" id="UP000249464"/>
    </source>
</evidence>
<evidence type="ECO:0000256" key="7">
    <source>
        <dbReference type="PIRSR" id="PIRSR006487-1"/>
    </source>
</evidence>
<sequence length="482" mass="51892">MASLISVTFARLKAISAASTNVFAYRSLSTTSSSLHSRTPLYDFHVRHQGRIVEFAGWGMPLHYAGQATETIAGGPAAYRTISRYYAPLDVPLCMLVGCHALFFMADCTVMNARTVAEHHQVRKSAGLFDVGHMVQSTYTGSGALAFLSHLLPASLASLPIPKADNGVMRSTLSVLLNPEGGIIDDCMIVTADPANKASGVVYRGSFYLVTNAGRADRDMAWIESNLKTWNENHADKVEMNILRDAGLIALQGPKAFEALQRLVPKDYSLQSALQFASSAFIPIPSLSNEALHVTRAGYTGEDGFEIAVPKTSQVDSFAEMLLEQPEVKLAGLACRDSLRLEAGLCLYGHDLDESVGVGEAGLGWVVGRDRREPGSFIGSERTLAELKKGGTKRKRVGLVVEKGPPAREGAKIFTPDGNTEIGVVTSGLPAPTVGQNISMGFIQTESGLNTKGAQVLVQVRNRMRKAEVTSMPWITPGYYRG</sequence>
<evidence type="ECO:0000256" key="4">
    <source>
        <dbReference type="ARBA" id="ARBA00022679"/>
    </source>
</evidence>
<dbReference type="Gene3D" id="4.10.1250.10">
    <property type="entry name" value="Aminomethyltransferase fragment"/>
    <property type="match status" value="1"/>
</dbReference>
<comment type="subunit">
    <text evidence="8">The glycine cleavage system is composed of four proteins: P, T, L and H.</text>
</comment>
<dbReference type="GO" id="GO:0004047">
    <property type="term" value="F:aminomethyltransferase activity"/>
    <property type="evidence" value="ECO:0007669"/>
    <property type="project" value="UniProtKB-EC"/>
</dbReference>
<feature type="binding site" evidence="7">
    <location>
        <position position="306"/>
    </location>
    <ligand>
        <name>substrate</name>
    </ligand>
</feature>
<evidence type="ECO:0000256" key="5">
    <source>
        <dbReference type="ARBA" id="ARBA00031395"/>
    </source>
</evidence>
<keyword evidence="3 8" id="KW-0032">Aminotransferase</keyword>
<evidence type="ECO:0000313" key="11">
    <source>
        <dbReference type="EMBL" id="SGZ29531.1"/>
    </source>
</evidence>
<dbReference type="PIRSF" id="PIRSF006487">
    <property type="entry name" value="GcvT"/>
    <property type="match status" value="1"/>
</dbReference>
<dbReference type="Pfam" id="PF08669">
    <property type="entry name" value="GCV_T_C"/>
    <property type="match status" value="1"/>
</dbReference>
<feature type="domain" description="GCVT N-terminal" evidence="9">
    <location>
        <begin position="41"/>
        <end position="370"/>
    </location>
</feature>